<organism evidence="1 2">
    <name type="scientific">Zoogloea oryzae</name>
    <dbReference type="NCBI Taxonomy" id="310767"/>
    <lineage>
        <taxon>Bacteria</taxon>
        <taxon>Pseudomonadati</taxon>
        <taxon>Pseudomonadota</taxon>
        <taxon>Betaproteobacteria</taxon>
        <taxon>Rhodocyclales</taxon>
        <taxon>Zoogloeaceae</taxon>
        <taxon>Zoogloea</taxon>
    </lineage>
</organism>
<dbReference type="EMBL" id="BSPX01000024">
    <property type="protein sequence ID" value="GLT22408.1"/>
    <property type="molecule type" value="Genomic_DNA"/>
</dbReference>
<name>A0ABQ6FA02_9RHOO</name>
<sequence length="72" mass="7854">MKALHPTHAAVSLPAAGFLTHWLNTLRACLHRRPTDDYPLTPAALADMGLNESDLMAIRSGLFEGDGTRRGR</sequence>
<dbReference type="Proteomes" id="UP001157167">
    <property type="component" value="Unassembled WGS sequence"/>
</dbReference>
<gene>
    <name evidence="1" type="ORF">GCM10007933_18670</name>
</gene>
<evidence type="ECO:0008006" key="3">
    <source>
        <dbReference type="Google" id="ProtNLM"/>
    </source>
</evidence>
<accession>A0ABQ6FA02</accession>
<keyword evidence="2" id="KW-1185">Reference proteome</keyword>
<evidence type="ECO:0000313" key="2">
    <source>
        <dbReference type="Proteomes" id="UP001157167"/>
    </source>
</evidence>
<dbReference type="RefSeq" id="WP_284187723.1">
    <property type="nucleotide sequence ID" value="NZ_BSPX01000024.1"/>
</dbReference>
<reference evidence="2" key="1">
    <citation type="journal article" date="2019" name="Int. J. Syst. Evol. Microbiol.">
        <title>The Global Catalogue of Microorganisms (GCM) 10K type strain sequencing project: providing services to taxonomists for standard genome sequencing and annotation.</title>
        <authorList>
            <consortium name="The Broad Institute Genomics Platform"/>
            <consortium name="The Broad Institute Genome Sequencing Center for Infectious Disease"/>
            <person name="Wu L."/>
            <person name="Ma J."/>
        </authorList>
    </citation>
    <scope>NUCLEOTIDE SEQUENCE [LARGE SCALE GENOMIC DNA]</scope>
    <source>
        <strain evidence="2">NBRC 102407</strain>
    </source>
</reference>
<protein>
    <recommendedName>
        <fullName evidence="3">DUF1127 domain-containing protein</fullName>
    </recommendedName>
</protein>
<evidence type="ECO:0000313" key="1">
    <source>
        <dbReference type="EMBL" id="GLT22408.1"/>
    </source>
</evidence>
<comment type="caution">
    <text evidence="1">The sequence shown here is derived from an EMBL/GenBank/DDBJ whole genome shotgun (WGS) entry which is preliminary data.</text>
</comment>
<proteinExistence type="predicted"/>